<reference evidence="2" key="1">
    <citation type="submission" date="2014-06" db="EMBL/GenBank/DDBJ databases">
        <authorList>
            <person name="Berkman P.J."/>
        </authorList>
    </citation>
    <scope>NUCLEOTIDE SEQUENCE [LARGE SCALE GENOMIC DNA]</scope>
</reference>
<accession>A0A0F7S8E6</accession>
<evidence type="ECO:0000313" key="1">
    <source>
        <dbReference type="EMBL" id="CDW98546.1"/>
    </source>
</evidence>
<name>A0A0F7S8E6_9BASI</name>
<organism evidence="1 2">
    <name type="scientific">Sporisorium scitamineum</name>
    <dbReference type="NCBI Taxonomy" id="49012"/>
    <lineage>
        <taxon>Eukaryota</taxon>
        <taxon>Fungi</taxon>
        <taxon>Dikarya</taxon>
        <taxon>Basidiomycota</taxon>
        <taxon>Ustilaginomycotina</taxon>
        <taxon>Ustilaginomycetes</taxon>
        <taxon>Ustilaginales</taxon>
        <taxon>Ustilaginaceae</taxon>
        <taxon>Sporisorium</taxon>
    </lineage>
</organism>
<dbReference type="AlphaFoldDB" id="A0A0F7S8E6"/>
<sequence length="36" mass="4037">MSKDRLREVPGYKQRQAAMKVNLSSQTPIFIIVSGS</sequence>
<protein>
    <submittedName>
        <fullName evidence="1">Uncharacterized protein</fullName>
    </submittedName>
</protein>
<proteinExistence type="predicted"/>
<keyword evidence="2" id="KW-1185">Reference proteome</keyword>
<dbReference type="Proteomes" id="UP000242770">
    <property type="component" value="Unassembled WGS sequence"/>
</dbReference>
<dbReference type="EMBL" id="CCFA01003470">
    <property type="protein sequence ID" value="CDW98546.1"/>
    <property type="molecule type" value="Genomic_DNA"/>
</dbReference>
<evidence type="ECO:0000313" key="2">
    <source>
        <dbReference type="Proteomes" id="UP000242770"/>
    </source>
</evidence>
<gene>
    <name evidence="1" type="primary">SSCI57760.1</name>
</gene>